<keyword evidence="1" id="KW-0812">Transmembrane</keyword>
<evidence type="ECO:0008006" key="4">
    <source>
        <dbReference type="Google" id="ProtNLM"/>
    </source>
</evidence>
<evidence type="ECO:0000313" key="2">
    <source>
        <dbReference type="EMBL" id="WLQ62050.1"/>
    </source>
</evidence>
<protein>
    <recommendedName>
        <fullName evidence="4">Integral membrane protein</fullName>
    </recommendedName>
</protein>
<sequence length="122" mass="13218">MSESGSEADGEFIENEPANSYGIEFASVGEPGISEDLAPEHSETARLLAPHNIHETRHRLAMGMLGLVALLAVLPVLALIAGRWTKFDDESFRELSLVFTPVVALASAAFGFFFASDDRNRP</sequence>
<evidence type="ECO:0000313" key="3">
    <source>
        <dbReference type="Proteomes" id="UP001235744"/>
    </source>
</evidence>
<accession>A0ABY9J4D3</accession>
<keyword evidence="1" id="KW-1133">Transmembrane helix</keyword>
<dbReference type="EMBL" id="CP120989">
    <property type="protein sequence ID" value="WLQ62050.1"/>
    <property type="molecule type" value="Genomic_DNA"/>
</dbReference>
<keyword evidence="1" id="KW-0472">Membrane</keyword>
<dbReference type="RefSeq" id="WP_306106403.1">
    <property type="nucleotide sequence ID" value="NZ_CP120989.1"/>
</dbReference>
<name>A0ABY9J4D3_9ACTN</name>
<geneLocation type="plasmid" evidence="2 3">
    <name>unnamed1</name>
</geneLocation>
<gene>
    <name evidence="2" type="ORF">P8A19_42000</name>
</gene>
<reference evidence="2 3" key="1">
    <citation type="submission" date="2023-03" db="EMBL/GenBank/DDBJ databases">
        <title>Isolation and description of six Streptomyces strains from soil environments, able to metabolize different microbial glucans.</title>
        <authorList>
            <person name="Widen T."/>
            <person name="Larsbrink J."/>
        </authorList>
    </citation>
    <scope>NUCLEOTIDE SEQUENCE [LARGE SCALE GENOMIC DNA]</scope>
    <source>
        <strain evidence="2 3">Alt2</strain>
        <plasmid evidence="2 3">unnamed1</plasmid>
    </source>
</reference>
<proteinExistence type="predicted"/>
<keyword evidence="3" id="KW-1185">Reference proteome</keyword>
<dbReference type="Proteomes" id="UP001235744">
    <property type="component" value="Plasmid unnamed1"/>
</dbReference>
<keyword evidence="2" id="KW-0614">Plasmid</keyword>
<feature type="transmembrane region" description="Helical" evidence="1">
    <location>
        <begin position="96"/>
        <end position="115"/>
    </location>
</feature>
<organism evidence="2 3">
    <name type="scientific">Streptomyces poriferorum</name>
    <dbReference type="NCBI Taxonomy" id="2798799"/>
    <lineage>
        <taxon>Bacteria</taxon>
        <taxon>Bacillati</taxon>
        <taxon>Actinomycetota</taxon>
        <taxon>Actinomycetes</taxon>
        <taxon>Kitasatosporales</taxon>
        <taxon>Streptomycetaceae</taxon>
        <taxon>Streptomyces</taxon>
    </lineage>
</organism>
<evidence type="ECO:0000256" key="1">
    <source>
        <dbReference type="SAM" id="Phobius"/>
    </source>
</evidence>
<feature type="transmembrane region" description="Helical" evidence="1">
    <location>
        <begin position="60"/>
        <end position="84"/>
    </location>
</feature>